<proteinExistence type="predicted"/>
<accession>A0ACC0KUZ1</accession>
<comment type="caution">
    <text evidence="1">The sequence shown here is derived from an EMBL/GenBank/DDBJ whole genome shotgun (WGS) entry which is preliminary data.</text>
</comment>
<dbReference type="Proteomes" id="UP001064048">
    <property type="component" value="Chromosome 2"/>
</dbReference>
<name>A0ACC0KUZ1_CHOFU</name>
<sequence length="161" mass="18406">MPSVEEKIAEITGNPEMSRHAVLEREVSKDIKAERRADKVQAFGRSLPRREQHRAPRNDTKTLWRSARHVPKDLVSLKTVWEGITNLRSVKEYCRWMIEHPEFRRAPYLSSLGMFDSAVLEARLTFESLHGLASSPVASPANTPAPIEHIRRRLSQLADSN</sequence>
<reference evidence="1 2" key="1">
    <citation type="journal article" date="2022" name="Genome Biol. Evol.">
        <title>The Spruce Budworm Genome: Reconstructing the Evolutionary History of Antifreeze Proteins.</title>
        <authorList>
            <person name="Beliveau C."/>
            <person name="Gagne P."/>
            <person name="Picq S."/>
            <person name="Vernygora O."/>
            <person name="Keeling C.I."/>
            <person name="Pinkney K."/>
            <person name="Doucet D."/>
            <person name="Wen F."/>
            <person name="Johnston J.S."/>
            <person name="Maaroufi H."/>
            <person name="Boyle B."/>
            <person name="Laroche J."/>
            <person name="Dewar K."/>
            <person name="Juretic N."/>
            <person name="Blackburn G."/>
            <person name="Nisole A."/>
            <person name="Brunet B."/>
            <person name="Brandao M."/>
            <person name="Lumley L."/>
            <person name="Duan J."/>
            <person name="Quan G."/>
            <person name="Lucarotti C.J."/>
            <person name="Roe A.D."/>
            <person name="Sperling F.A.H."/>
            <person name="Levesque R.C."/>
            <person name="Cusson M."/>
        </authorList>
    </citation>
    <scope>NUCLEOTIDE SEQUENCE [LARGE SCALE GENOMIC DNA]</scope>
    <source>
        <strain evidence="1">Glfc:IPQL:Cfum</strain>
    </source>
</reference>
<protein>
    <submittedName>
        <fullName evidence="1">Uncharacterized protein</fullName>
    </submittedName>
</protein>
<gene>
    <name evidence="1" type="ORF">MSG28_001550</name>
</gene>
<evidence type="ECO:0000313" key="2">
    <source>
        <dbReference type="Proteomes" id="UP001064048"/>
    </source>
</evidence>
<keyword evidence="2" id="KW-1185">Reference proteome</keyword>
<organism evidence="1 2">
    <name type="scientific">Choristoneura fumiferana</name>
    <name type="common">Spruce budworm moth</name>
    <name type="synonym">Archips fumiferana</name>
    <dbReference type="NCBI Taxonomy" id="7141"/>
    <lineage>
        <taxon>Eukaryota</taxon>
        <taxon>Metazoa</taxon>
        <taxon>Ecdysozoa</taxon>
        <taxon>Arthropoda</taxon>
        <taxon>Hexapoda</taxon>
        <taxon>Insecta</taxon>
        <taxon>Pterygota</taxon>
        <taxon>Neoptera</taxon>
        <taxon>Endopterygota</taxon>
        <taxon>Lepidoptera</taxon>
        <taxon>Glossata</taxon>
        <taxon>Ditrysia</taxon>
        <taxon>Tortricoidea</taxon>
        <taxon>Tortricidae</taxon>
        <taxon>Tortricinae</taxon>
        <taxon>Choristoneura</taxon>
    </lineage>
</organism>
<dbReference type="EMBL" id="CM046102">
    <property type="protein sequence ID" value="KAI8440154.1"/>
    <property type="molecule type" value="Genomic_DNA"/>
</dbReference>
<evidence type="ECO:0000313" key="1">
    <source>
        <dbReference type="EMBL" id="KAI8440154.1"/>
    </source>
</evidence>